<feature type="region of interest" description="Disordered" evidence="1">
    <location>
        <begin position="109"/>
        <end position="134"/>
    </location>
</feature>
<keyword evidence="3" id="KW-1185">Reference proteome</keyword>
<gene>
    <name evidence="2" type="ORF">HG15A2_47460</name>
</gene>
<dbReference type="EMBL" id="CP036263">
    <property type="protein sequence ID" value="QDT01404.1"/>
    <property type="molecule type" value="Genomic_DNA"/>
</dbReference>
<dbReference type="InterPro" id="IPR003489">
    <property type="entry name" value="RHF/RaiA"/>
</dbReference>
<dbReference type="CDD" id="cd00552">
    <property type="entry name" value="RaiA"/>
    <property type="match status" value="1"/>
</dbReference>
<organism evidence="2 3">
    <name type="scientific">Adhaeretor mobilis</name>
    <dbReference type="NCBI Taxonomy" id="1930276"/>
    <lineage>
        <taxon>Bacteria</taxon>
        <taxon>Pseudomonadati</taxon>
        <taxon>Planctomycetota</taxon>
        <taxon>Planctomycetia</taxon>
        <taxon>Pirellulales</taxon>
        <taxon>Lacipirellulaceae</taxon>
        <taxon>Adhaeretor</taxon>
    </lineage>
</organism>
<name>A0A517N2P6_9BACT</name>
<evidence type="ECO:0000313" key="3">
    <source>
        <dbReference type="Proteomes" id="UP000319852"/>
    </source>
</evidence>
<sequence length="134" mass="15219">MASSLELPAAPKEQYVQISVSTRHGHLSEASQEKLKAKADKLTRIFDRITSIEIVIDLKNEQHPEVTLEVSAEHKHDFVAHETAERADSLLGAVESAIAKLEQQLRKYKTKVQERHRNPDARRQEITVGDDEEE</sequence>
<dbReference type="KEGG" id="amob:HG15A2_47460"/>
<dbReference type="SUPFAM" id="SSF69754">
    <property type="entry name" value="Ribosome binding protein Y (YfiA homologue)"/>
    <property type="match status" value="1"/>
</dbReference>
<dbReference type="Pfam" id="PF02482">
    <property type="entry name" value="Ribosomal_S30AE"/>
    <property type="match status" value="1"/>
</dbReference>
<dbReference type="Proteomes" id="UP000319852">
    <property type="component" value="Chromosome"/>
</dbReference>
<evidence type="ECO:0000256" key="1">
    <source>
        <dbReference type="SAM" id="MobiDB-lite"/>
    </source>
</evidence>
<dbReference type="RefSeq" id="WP_246117830.1">
    <property type="nucleotide sequence ID" value="NZ_CP036263.1"/>
</dbReference>
<dbReference type="NCBIfam" id="TIGR00741">
    <property type="entry name" value="yfiA"/>
    <property type="match status" value="1"/>
</dbReference>
<proteinExistence type="predicted"/>
<evidence type="ECO:0000313" key="2">
    <source>
        <dbReference type="EMBL" id="QDT01404.1"/>
    </source>
</evidence>
<dbReference type="Gene3D" id="3.30.160.100">
    <property type="entry name" value="Ribosome hibernation promotion factor-like"/>
    <property type="match status" value="1"/>
</dbReference>
<feature type="compositionally biased region" description="Basic and acidic residues" evidence="1">
    <location>
        <begin position="111"/>
        <end position="125"/>
    </location>
</feature>
<protein>
    <submittedName>
        <fullName evidence="2">Ribosome hibernation promoting factor HPF</fullName>
    </submittedName>
</protein>
<dbReference type="InterPro" id="IPR036567">
    <property type="entry name" value="RHF-like"/>
</dbReference>
<dbReference type="AlphaFoldDB" id="A0A517N2P6"/>
<reference evidence="2 3" key="1">
    <citation type="submission" date="2019-02" db="EMBL/GenBank/DDBJ databases">
        <title>Deep-cultivation of Planctomycetes and their phenomic and genomic characterization uncovers novel biology.</title>
        <authorList>
            <person name="Wiegand S."/>
            <person name="Jogler M."/>
            <person name="Boedeker C."/>
            <person name="Pinto D."/>
            <person name="Vollmers J."/>
            <person name="Rivas-Marin E."/>
            <person name="Kohn T."/>
            <person name="Peeters S.H."/>
            <person name="Heuer A."/>
            <person name="Rast P."/>
            <person name="Oberbeckmann S."/>
            <person name="Bunk B."/>
            <person name="Jeske O."/>
            <person name="Meyerdierks A."/>
            <person name="Storesund J.E."/>
            <person name="Kallscheuer N."/>
            <person name="Luecker S."/>
            <person name="Lage O.M."/>
            <person name="Pohl T."/>
            <person name="Merkel B.J."/>
            <person name="Hornburger P."/>
            <person name="Mueller R.-W."/>
            <person name="Bruemmer F."/>
            <person name="Labrenz M."/>
            <person name="Spormann A.M."/>
            <person name="Op den Camp H."/>
            <person name="Overmann J."/>
            <person name="Amann R."/>
            <person name="Jetten M.S.M."/>
            <person name="Mascher T."/>
            <person name="Medema M.H."/>
            <person name="Devos D.P."/>
            <person name="Kaster A.-K."/>
            <person name="Ovreas L."/>
            <person name="Rohde M."/>
            <person name="Galperin M.Y."/>
            <person name="Jogler C."/>
        </authorList>
    </citation>
    <scope>NUCLEOTIDE SEQUENCE [LARGE SCALE GENOMIC DNA]</scope>
    <source>
        <strain evidence="2 3">HG15A2</strain>
    </source>
</reference>
<accession>A0A517N2P6</accession>